<gene>
    <name evidence="1" type="ORF">BP6252_08677</name>
</gene>
<reference evidence="1 2" key="1">
    <citation type="journal article" date="2018" name="IMA Fungus">
        <title>IMA Genome-F 9: Draft genome sequence of Annulohypoxylon stygium, Aspergillus mulundensis, Berkeleyomyces basicola (syn. Thielaviopsis basicola), Ceratocystis smalleyi, two Cercospora beticola strains, Coleophoma cylindrospora, Fusarium fracticaudum, Phialophora cf. hyalina, and Morchella septimelata.</title>
        <authorList>
            <person name="Wingfield B.D."/>
            <person name="Bills G.F."/>
            <person name="Dong Y."/>
            <person name="Huang W."/>
            <person name="Nel W.J."/>
            <person name="Swalarsk-Parry B.S."/>
            <person name="Vaghefi N."/>
            <person name="Wilken P.M."/>
            <person name="An Z."/>
            <person name="de Beer Z.W."/>
            <person name="De Vos L."/>
            <person name="Chen L."/>
            <person name="Duong T.A."/>
            <person name="Gao Y."/>
            <person name="Hammerbacher A."/>
            <person name="Kikkert J.R."/>
            <person name="Li Y."/>
            <person name="Li H."/>
            <person name="Li K."/>
            <person name="Li Q."/>
            <person name="Liu X."/>
            <person name="Ma X."/>
            <person name="Naidoo K."/>
            <person name="Pethybridge S.J."/>
            <person name="Sun J."/>
            <person name="Steenkamp E.T."/>
            <person name="van der Nest M.A."/>
            <person name="van Wyk S."/>
            <person name="Wingfield M.J."/>
            <person name="Xiong C."/>
            <person name="Yue Q."/>
            <person name="Zhang X."/>
        </authorList>
    </citation>
    <scope>NUCLEOTIDE SEQUENCE [LARGE SCALE GENOMIC DNA]</scope>
    <source>
        <strain evidence="1 2">BP6252</strain>
    </source>
</reference>
<protein>
    <submittedName>
        <fullName evidence="1">Uncharacterized protein</fullName>
    </submittedName>
</protein>
<sequence length="73" mass="7213">MSASNDPNATTPSAAPTSAAIALTTRSVLVVKIPVSASIAAMSAAHDAAIAAACAPKERLPNDLLLSIDIANT</sequence>
<comment type="caution">
    <text evidence="1">The sequence shown here is derived from an EMBL/GenBank/DDBJ whole genome shotgun (WGS) entry which is preliminary data.</text>
</comment>
<keyword evidence="2" id="KW-1185">Reference proteome</keyword>
<dbReference type="AlphaFoldDB" id="A0A3D8R6N5"/>
<dbReference type="Proteomes" id="UP000256645">
    <property type="component" value="Unassembled WGS sequence"/>
</dbReference>
<accession>A0A3D8R6N5</accession>
<name>A0A3D8R6N5_9HELO</name>
<proteinExistence type="predicted"/>
<dbReference type="EMBL" id="PDLM01000009">
    <property type="protein sequence ID" value="RDW69657.1"/>
    <property type="molecule type" value="Genomic_DNA"/>
</dbReference>
<evidence type="ECO:0000313" key="2">
    <source>
        <dbReference type="Proteomes" id="UP000256645"/>
    </source>
</evidence>
<organism evidence="1 2">
    <name type="scientific">Coleophoma cylindrospora</name>
    <dbReference type="NCBI Taxonomy" id="1849047"/>
    <lineage>
        <taxon>Eukaryota</taxon>
        <taxon>Fungi</taxon>
        <taxon>Dikarya</taxon>
        <taxon>Ascomycota</taxon>
        <taxon>Pezizomycotina</taxon>
        <taxon>Leotiomycetes</taxon>
        <taxon>Helotiales</taxon>
        <taxon>Dermateaceae</taxon>
        <taxon>Coleophoma</taxon>
    </lineage>
</organism>
<evidence type="ECO:0000313" key="1">
    <source>
        <dbReference type="EMBL" id="RDW69657.1"/>
    </source>
</evidence>